<evidence type="ECO:0000313" key="3">
    <source>
        <dbReference type="Proteomes" id="UP000293562"/>
    </source>
</evidence>
<dbReference type="EMBL" id="SHKN01000003">
    <property type="protein sequence ID" value="RZT92333.1"/>
    <property type="molecule type" value="Genomic_DNA"/>
</dbReference>
<keyword evidence="3" id="KW-1185">Reference proteome</keyword>
<dbReference type="OrthoDB" id="1120347at2"/>
<accession>A0A4Q7VAG5</accession>
<organism evidence="2 3">
    <name type="scientific">Ancylomarina subtilis</name>
    <dbReference type="NCBI Taxonomy" id="1639035"/>
    <lineage>
        <taxon>Bacteria</taxon>
        <taxon>Pseudomonadati</taxon>
        <taxon>Bacteroidota</taxon>
        <taxon>Bacteroidia</taxon>
        <taxon>Marinilabiliales</taxon>
        <taxon>Marinifilaceae</taxon>
        <taxon>Ancylomarina</taxon>
    </lineage>
</organism>
<name>A0A4Q7VAG5_9BACT</name>
<keyword evidence="1" id="KW-0812">Transmembrane</keyword>
<dbReference type="AlphaFoldDB" id="A0A4Q7VAG5"/>
<keyword evidence="1" id="KW-1133">Transmembrane helix</keyword>
<evidence type="ECO:0000256" key="1">
    <source>
        <dbReference type="SAM" id="Phobius"/>
    </source>
</evidence>
<dbReference type="Proteomes" id="UP000293562">
    <property type="component" value="Unassembled WGS sequence"/>
</dbReference>
<protein>
    <submittedName>
        <fullName evidence="2">Uncharacterized protein</fullName>
    </submittedName>
</protein>
<dbReference type="RefSeq" id="WP_130308184.1">
    <property type="nucleotide sequence ID" value="NZ_SHKN01000003.1"/>
</dbReference>
<feature type="transmembrane region" description="Helical" evidence="1">
    <location>
        <begin position="10"/>
        <end position="28"/>
    </location>
</feature>
<evidence type="ECO:0000313" key="2">
    <source>
        <dbReference type="EMBL" id="RZT92333.1"/>
    </source>
</evidence>
<gene>
    <name evidence="2" type="ORF">EV201_2804</name>
</gene>
<feature type="transmembrane region" description="Helical" evidence="1">
    <location>
        <begin position="34"/>
        <end position="51"/>
    </location>
</feature>
<sequence length="126" mass="14213">MDKAHNINKFYALILILLGLFGFIMRYMELGDMQYTALIPAVFGLILFAFTKGIKNENAVIGHLAGVLTLILVVMSTVMLTKGLLAEFSLGRKQIIFLVVIVGGIYSLRAQFLYFRAQRRRKAKLK</sequence>
<feature type="transmembrane region" description="Helical" evidence="1">
    <location>
        <begin position="58"/>
        <end position="80"/>
    </location>
</feature>
<keyword evidence="1" id="KW-0472">Membrane</keyword>
<proteinExistence type="predicted"/>
<feature type="transmembrane region" description="Helical" evidence="1">
    <location>
        <begin position="95"/>
        <end position="115"/>
    </location>
</feature>
<comment type="caution">
    <text evidence="2">The sequence shown here is derived from an EMBL/GenBank/DDBJ whole genome shotgun (WGS) entry which is preliminary data.</text>
</comment>
<reference evidence="2 3" key="1">
    <citation type="submission" date="2019-02" db="EMBL/GenBank/DDBJ databases">
        <title>Genomic Encyclopedia of Type Strains, Phase IV (KMG-IV): sequencing the most valuable type-strain genomes for metagenomic binning, comparative biology and taxonomic classification.</title>
        <authorList>
            <person name="Goeker M."/>
        </authorList>
    </citation>
    <scope>NUCLEOTIDE SEQUENCE [LARGE SCALE GENOMIC DNA]</scope>
    <source>
        <strain evidence="2 3">DSM 28825</strain>
    </source>
</reference>